<evidence type="ECO:0000256" key="6">
    <source>
        <dbReference type="SAM" id="MobiDB-lite"/>
    </source>
</evidence>
<evidence type="ECO:0000313" key="8">
    <source>
        <dbReference type="Proteomes" id="UP000510647"/>
    </source>
</evidence>
<dbReference type="GO" id="GO:0005886">
    <property type="term" value="C:plasma membrane"/>
    <property type="evidence" value="ECO:0007669"/>
    <property type="project" value="TreeGrafter"/>
</dbReference>
<reference evidence="7 8" key="1">
    <citation type="submission" date="2020-06" db="EMBL/GenBank/DDBJ databases">
        <title>The yeast mating-type switching endonuclease HO is a domesticated member of an unorthodox homing genetic element family.</title>
        <authorList>
            <person name="Coughlan A.Y."/>
            <person name="Lombardi L."/>
            <person name="Braun-Galleani S."/>
            <person name="Martos A.R."/>
            <person name="Galeote V."/>
            <person name="Bigey F."/>
            <person name="Dequin S."/>
            <person name="Byrne K.P."/>
            <person name="Wolfe K.H."/>
        </authorList>
    </citation>
    <scope>NUCLEOTIDE SEQUENCE [LARGE SCALE GENOMIC DNA]</scope>
    <source>
        <strain evidence="7 8">CBS2947</strain>
    </source>
</reference>
<keyword evidence="5" id="KW-0186">Copper</keyword>
<protein>
    <recommendedName>
        <fullName evidence="5">Copper transport protein</fullName>
    </recommendedName>
</protein>
<comment type="subcellular location">
    <subcellularLocation>
        <location evidence="1 5">Membrane</location>
        <topology evidence="1 5">Multi-pass membrane protein</topology>
    </subcellularLocation>
</comment>
<accession>A0A7H9I0W9</accession>
<gene>
    <name evidence="7" type="ORF">HG537_0H02380</name>
</gene>
<sequence length="304" mass="34382">MNMDMSSTTSMASKTSSMPMASSTSANGTDSMSGMDMGMNYYLTPTYKHYPVLFHHLSADTRGKAFGIFLLIVAAAFVYKFLLFVSWCLEVHWFKRWNKTNKYSTLQVAKETNNAGESGGKDYYDDLDLDVQTVPKIPNFMFDVFSPSLIDLFHDFIRALLTFTATMIIYMLMLAAMSFVLTYVFAVITGLTLAEVFFNRCKICMLKRWDIQREIKKTTTCPGAGACQCGRHEWADTEVATVTSDDQGTRIQDKDRIQAEPECCCTEKAKNDERNIEKSILESSKLQEQAGNMDSNLMPAEKFQ</sequence>
<keyword evidence="5" id="KW-0187">Copper transport</keyword>
<proteinExistence type="inferred from homology"/>
<feature type="transmembrane region" description="Helical" evidence="5">
    <location>
        <begin position="65"/>
        <end position="89"/>
    </location>
</feature>
<keyword evidence="2 5" id="KW-0812">Transmembrane</keyword>
<dbReference type="PANTHER" id="PTHR12483">
    <property type="entry name" value="SOLUTE CARRIER FAMILY 31 COPPER TRANSPORTERS"/>
    <property type="match status" value="1"/>
</dbReference>
<keyword evidence="5" id="KW-0813">Transport</keyword>
<dbReference type="Pfam" id="PF04145">
    <property type="entry name" value="Ctr"/>
    <property type="match status" value="1"/>
</dbReference>
<dbReference type="PANTHER" id="PTHR12483:SF27">
    <property type="entry name" value="COPPER TRANSPORT PROTEIN CTR1"/>
    <property type="match status" value="1"/>
</dbReference>
<feature type="region of interest" description="Disordered" evidence="6">
    <location>
        <begin position="276"/>
        <end position="304"/>
    </location>
</feature>
<dbReference type="GO" id="GO:0005375">
    <property type="term" value="F:copper ion transmembrane transporter activity"/>
    <property type="evidence" value="ECO:0007669"/>
    <property type="project" value="UniProtKB-UniRule"/>
</dbReference>
<keyword evidence="5" id="KW-0406">Ion transport</keyword>
<evidence type="ECO:0000313" key="7">
    <source>
        <dbReference type="EMBL" id="QLQ82476.1"/>
    </source>
</evidence>
<name>A0A7H9I0W9_9SACH</name>
<comment type="similarity">
    <text evidence="5">Belongs to the copper transporter (Ctr) (TC 1.A.56) family. SLC31A subfamily.</text>
</comment>
<keyword evidence="8" id="KW-1185">Reference proteome</keyword>
<evidence type="ECO:0000256" key="3">
    <source>
        <dbReference type="ARBA" id="ARBA00022989"/>
    </source>
</evidence>
<evidence type="ECO:0000256" key="1">
    <source>
        <dbReference type="ARBA" id="ARBA00004141"/>
    </source>
</evidence>
<feature type="transmembrane region" description="Helical" evidence="5">
    <location>
        <begin position="180"/>
        <end position="198"/>
    </location>
</feature>
<feature type="compositionally biased region" description="Polar residues" evidence="6">
    <location>
        <begin position="281"/>
        <end position="295"/>
    </location>
</feature>
<dbReference type="AlphaFoldDB" id="A0A7H9I0W9"/>
<dbReference type="Proteomes" id="UP000510647">
    <property type="component" value="Chromosome 8"/>
</dbReference>
<dbReference type="EMBL" id="CP059274">
    <property type="protein sequence ID" value="QLQ82476.1"/>
    <property type="molecule type" value="Genomic_DNA"/>
</dbReference>
<organism evidence="7 8">
    <name type="scientific">Torulaspora globosa</name>
    <dbReference type="NCBI Taxonomy" id="48254"/>
    <lineage>
        <taxon>Eukaryota</taxon>
        <taxon>Fungi</taxon>
        <taxon>Dikarya</taxon>
        <taxon>Ascomycota</taxon>
        <taxon>Saccharomycotina</taxon>
        <taxon>Saccharomycetes</taxon>
        <taxon>Saccharomycetales</taxon>
        <taxon>Saccharomycetaceae</taxon>
        <taxon>Torulaspora</taxon>
    </lineage>
</organism>
<feature type="region of interest" description="Disordered" evidence="6">
    <location>
        <begin position="1"/>
        <end position="29"/>
    </location>
</feature>
<keyword evidence="3 5" id="KW-1133">Transmembrane helix</keyword>
<dbReference type="OrthoDB" id="73901at2759"/>
<evidence type="ECO:0000256" key="2">
    <source>
        <dbReference type="ARBA" id="ARBA00022692"/>
    </source>
</evidence>
<keyword evidence="4 5" id="KW-0472">Membrane</keyword>
<evidence type="ECO:0000256" key="5">
    <source>
        <dbReference type="RuleBase" id="RU367022"/>
    </source>
</evidence>
<feature type="transmembrane region" description="Helical" evidence="5">
    <location>
        <begin position="156"/>
        <end position="174"/>
    </location>
</feature>
<evidence type="ECO:0000256" key="4">
    <source>
        <dbReference type="ARBA" id="ARBA00023136"/>
    </source>
</evidence>
<dbReference type="InterPro" id="IPR007274">
    <property type="entry name" value="Cop_transporter"/>
</dbReference>